<reference evidence="4 5" key="1">
    <citation type="submission" date="2018-05" db="EMBL/GenBank/DDBJ databases">
        <title>Genomic Encyclopedia of Type Strains, Phase IV (KMG-IV): sequencing the most valuable type-strain genomes for metagenomic binning, comparative biology and taxonomic classification.</title>
        <authorList>
            <person name="Goeker M."/>
        </authorList>
    </citation>
    <scope>NUCLEOTIDE SEQUENCE [LARGE SCALE GENOMIC DNA]</scope>
    <source>
        <strain evidence="4 5">DSM 16097</strain>
    </source>
</reference>
<dbReference type="Pfam" id="PF07378">
    <property type="entry name" value="FlbT"/>
    <property type="match status" value="1"/>
</dbReference>
<dbReference type="OrthoDB" id="8561314at2"/>
<keyword evidence="5" id="KW-1185">Reference proteome</keyword>
<keyword evidence="4" id="KW-0282">Flagellum</keyword>
<dbReference type="Proteomes" id="UP000245708">
    <property type="component" value="Unassembled WGS sequence"/>
</dbReference>
<evidence type="ECO:0000256" key="2">
    <source>
        <dbReference type="ARBA" id="ARBA00022795"/>
    </source>
</evidence>
<dbReference type="InterPro" id="IPR009967">
    <property type="entry name" value="Flagellum_FlbT"/>
</dbReference>
<dbReference type="GO" id="GO:0044781">
    <property type="term" value="P:bacterial-type flagellum organization"/>
    <property type="evidence" value="ECO:0007669"/>
    <property type="project" value="UniProtKB-KW"/>
</dbReference>
<dbReference type="RefSeq" id="WP_109668841.1">
    <property type="nucleotide sequence ID" value="NZ_QGGW01000006.1"/>
</dbReference>
<keyword evidence="2" id="KW-1005">Bacterial flagellum biogenesis</keyword>
<dbReference type="NCBIfam" id="NF001995">
    <property type="entry name" value="PRK00794.1-1"/>
    <property type="match status" value="1"/>
</dbReference>
<keyword evidence="3" id="KW-0694">RNA-binding</keyword>
<sequence>MSGLVLKLGPRERVLINGAVIENGDRRARLAIMTPNASILRLRDAIHPEEVTTPVRRVCYIAQLVLSGDADLPEAKSQLLRGMEQLSQVFTDPDSRSQLARATEHLTQDQVYHALKALRTLLPREERLIAAHGP</sequence>
<accession>A0A316GHZ2</accession>
<dbReference type="GO" id="GO:0006402">
    <property type="term" value="P:mRNA catabolic process"/>
    <property type="evidence" value="ECO:0007669"/>
    <property type="project" value="InterPro"/>
</dbReference>
<evidence type="ECO:0000256" key="1">
    <source>
        <dbReference type="ARBA" id="ARBA00022491"/>
    </source>
</evidence>
<organism evidence="4 5">
    <name type="scientific">Roseicyclus mahoneyensis</name>
    <dbReference type="NCBI Taxonomy" id="164332"/>
    <lineage>
        <taxon>Bacteria</taxon>
        <taxon>Pseudomonadati</taxon>
        <taxon>Pseudomonadota</taxon>
        <taxon>Alphaproteobacteria</taxon>
        <taxon>Rhodobacterales</taxon>
        <taxon>Roseobacteraceae</taxon>
        <taxon>Roseicyclus</taxon>
    </lineage>
</organism>
<keyword evidence="1" id="KW-0678">Repressor</keyword>
<keyword evidence="4" id="KW-0966">Cell projection</keyword>
<dbReference type="GO" id="GO:0048027">
    <property type="term" value="F:mRNA 5'-UTR binding"/>
    <property type="evidence" value="ECO:0007669"/>
    <property type="project" value="InterPro"/>
</dbReference>
<comment type="caution">
    <text evidence="4">The sequence shown here is derived from an EMBL/GenBank/DDBJ whole genome shotgun (WGS) entry which is preliminary data.</text>
</comment>
<keyword evidence="4" id="KW-0969">Cilium</keyword>
<dbReference type="GO" id="GO:1902209">
    <property type="term" value="P:negative regulation of bacterial-type flagellum assembly"/>
    <property type="evidence" value="ECO:0007669"/>
    <property type="project" value="InterPro"/>
</dbReference>
<gene>
    <name evidence="4" type="ORF">C7455_10677</name>
</gene>
<proteinExistence type="predicted"/>
<dbReference type="EMBL" id="QGGW01000006">
    <property type="protein sequence ID" value="PWK59791.1"/>
    <property type="molecule type" value="Genomic_DNA"/>
</dbReference>
<name>A0A316GHZ2_9RHOB</name>
<evidence type="ECO:0000256" key="3">
    <source>
        <dbReference type="ARBA" id="ARBA00022884"/>
    </source>
</evidence>
<evidence type="ECO:0000313" key="5">
    <source>
        <dbReference type="Proteomes" id="UP000245708"/>
    </source>
</evidence>
<evidence type="ECO:0000313" key="4">
    <source>
        <dbReference type="EMBL" id="PWK59791.1"/>
    </source>
</evidence>
<protein>
    <submittedName>
        <fullName evidence="4">Flagellar protein FlbT</fullName>
    </submittedName>
</protein>
<dbReference type="AlphaFoldDB" id="A0A316GHZ2"/>